<comment type="caution">
    <text evidence="2">The sequence shown here is derived from an EMBL/GenBank/DDBJ whole genome shotgun (WGS) entry which is preliminary data.</text>
</comment>
<dbReference type="AlphaFoldDB" id="A0A2J8PRH8"/>
<dbReference type="InterPro" id="IPR036179">
    <property type="entry name" value="Ig-like_dom_sf"/>
</dbReference>
<dbReference type="PANTHER" id="PTHR47633">
    <property type="entry name" value="IMMUNOGLOBULIN"/>
    <property type="match status" value="1"/>
</dbReference>
<dbReference type="InterPro" id="IPR007110">
    <property type="entry name" value="Ig-like_dom"/>
</dbReference>
<evidence type="ECO:0000313" key="3">
    <source>
        <dbReference type="Proteomes" id="UP000236370"/>
    </source>
</evidence>
<feature type="non-terminal residue" evidence="2">
    <location>
        <position position="49"/>
    </location>
</feature>
<protein>
    <submittedName>
        <fullName evidence="2">TTN isoform 18</fullName>
    </submittedName>
</protein>
<dbReference type="InterPro" id="IPR013783">
    <property type="entry name" value="Ig-like_fold"/>
</dbReference>
<evidence type="ECO:0000259" key="1">
    <source>
        <dbReference type="PROSITE" id="PS50835"/>
    </source>
</evidence>
<dbReference type="InterPro" id="IPR013098">
    <property type="entry name" value="Ig_I-set"/>
</dbReference>
<accession>A0A2J8PRH8</accession>
<sequence length="49" mass="5283">MTTQAPTFTQPLQSVVVLEGSTATFEAHISGFPVPEVSWFRDGQVISTS</sequence>
<dbReference type="EMBL" id="NBAG03000211">
    <property type="protein sequence ID" value="PNI86622.1"/>
    <property type="molecule type" value="Genomic_DNA"/>
</dbReference>
<name>A0A2J8PRH8_PANTR</name>
<dbReference type="Pfam" id="PF07679">
    <property type="entry name" value="I-set"/>
    <property type="match status" value="1"/>
</dbReference>
<dbReference type="Proteomes" id="UP000236370">
    <property type="component" value="Unassembled WGS sequence"/>
</dbReference>
<organism evidence="2 3">
    <name type="scientific">Pan troglodytes</name>
    <name type="common">Chimpanzee</name>
    <dbReference type="NCBI Taxonomy" id="9598"/>
    <lineage>
        <taxon>Eukaryota</taxon>
        <taxon>Metazoa</taxon>
        <taxon>Chordata</taxon>
        <taxon>Craniata</taxon>
        <taxon>Vertebrata</taxon>
        <taxon>Euteleostomi</taxon>
        <taxon>Mammalia</taxon>
        <taxon>Eutheria</taxon>
        <taxon>Euarchontoglires</taxon>
        <taxon>Primates</taxon>
        <taxon>Haplorrhini</taxon>
        <taxon>Catarrhini</taxon>
        <taxon>Hominidae</taxon>
        <taxon>Pan</taxon>
    </lineage>
</organism>
<evidence type="ECO:0000313" key="2">
    <source>
        <dbReference type="EMBL" id="PNI86622.1"/>
    </source>
</evidence>
<dbReference type="PANTHER" id="PTHR47633:SF4">
    <property type="entry name" value="MYOPALLADIN ISOFORM X1"/>
    <property type="match status" value="1"/>
</dbReference>
<dbReference type="SUPFAM" id="SSF48726">
    <property type="entry name" value="Immunoglobulin"/>
    <property type="match status" value="1"/>
</dbReference>
<feature type="domain" description="Ig-like" evidence="1">
    <location>
        <begin position="6"/>
        <end position="49"/>
    </location>
</feature>
<proteinExistence type="predicted"/>
<gene>
    <name evidence="2" type="ORF">CK820_G0001627</name>
</gene>
<reference evidence="2 3" key="1">
    <citation type="submission" date="2017-12" db="EMBL/GenBank/DDBJ databases">
        <title>High-resolution comparative analysis of great ape genomes.</title>
        <authorList>
            <person name="Pollen A."/>
            <person name="Hastie A."/>
            <person name="Hormozdiari F."/>
            <person name="Dougherty M."/>
            <person name="Liu R."/>
            <person name="Chaisson M."/>
            <person name="Hoppe E."/>
            <person name="Hill C."/>
            <person name="Pang A."/>
            <person name="Hillier L."/>
            <person name="Baker C."/>
            <person name="Armstrong J."/>
            <person name="Shendure J."/>
            <person name="Paten B."/>
            <person name="Wilson R."/>
            <person name="Chao H."/>
            <person name="Schneider V."/>
            <person name="Ventura M."/>
            <person name="Kronenberg Z."/>
            <person name="Murali S."/>
            <person name="Gordon D."/>
            <person name="Cantsilieris S."/>
            <person name="Munson K."/>
            <person name="Nelson B."/>
            <person name="Raja A."/>
            <person name="Underwood J."/>
            <person name="Diekhans M."/>
            <person name="Fiddes I."/>
            <person name="Haussler D."/>
            <person name="Eichler E."/>
        </authorList>
    </citation>
    <scope>NUCLEOTIDE SEQUENCE [LARGE SCALE GENOMIC DNA]</scope>
    <source>
        <strain evidence="2">Yerkes chimp pedigree #C0471</strain>
    </source>
</reference>
<dbReference type="PROSITE" id="PS50835">
    <property type="entry name" value="IG_LIKE"/>
    <property type="match status" value="1"/>
</dbReference>
<dbReference type="Gene3D" id="2.60.40.10">
    <property type="entry name" value="Immunoglobulins"/>
    <property type="match status" value="1"/>
</dbReference>